<dbReference type="Pfam" id="PF00076">
    <property type="entry name" value="RRM_1"/>
    <property type="match status" value="1"/>
</dbReference>
<dbReference type="SUPFAM" id="SSF54928">
    <property type="entry name" value="RNA-binding domain, RBD"/>
    <property type="match status" value="1"/>
</dbReference>
<evidence type="ECO:0000313" key="4">
    <source>
        <dbReference type="EMBL" id="MFD2163957.1"/>
    </source>
</evidence>
<sequence length="136" mass="14924">MNIFVASLPYQLEEADVKETFEEFGTVSSVKLILDKETGKKRGFGFVEMPDDDEAQKAITELNGLEVFGRNISVSKAEDKRESSPRPQRSYSSPDRSGGGYRGGNSGGGYNKGGSGRGDYNKSGSRDRNNEDGNRW</sequence>
<feature type="compositionally biased region" description="Gly residues" evidence="2">
    <location>
        <begin position="97"/>
        <end position="117"/>
    </location>
</feature>
<gene>
    <name evidence="4" type="ORF">ACFSJU_16225</name>
</gene>
<comment type="caution">
    <text evidence="4">The sequence shown here is derived from an EMBL/GenBank/DDBJ whole genome shotgun (WGS) entry which is preliminary data.</text>
</comment>
<dbReference type="EMBL" id="JBHUHZ010000003">
    <property type="protein sequence ID" value="MFD2163957.1"/>
    <property type="molecule type" value="Genomic_DNA"/>
</dbReference>
<dbReference type="Proteomes" id="UP001597387">
    <property type="component" value="Unassembled WGS sequence"/>
</dbReference>
<evidence type="ECO:0000256" key="2">
    <source>
        <dbReference type="SAM" id="MobiDB-lite"/>
    </source>
</evidence>
<feature type="compositionally biased region" description="Basic and acidic residues" evidence="2">
    <location>
        <begin position="124"/>
        <end position="136"/>
    </location>
</feature>
<dbReference type="InterPro" id="IPR012677">
    <property type="entry name" value="Nucleotide-bd_a/b_plait_sf"/>
</dbReference>
<feature type="compositionally biased region" description="Low complexity" evidence="2">
    <location>
        <begin position="85"/>
        <end position="96"/>
    </location>
</feature>
<dbReference type="Gene3D" id="3.30.70.330">
    <property type="match status" value="1"/>
</dbReference>
<dbReference type="InterPro" id="IPR000504">
    <property type="entry name" value="RRM_dom"/>
</dbReference>
<feature type="region of interest" description="Disordered" evidence="2">
    <location>
        <begin position="71"/>
        <end position="136"/>
    </location>
</feature>
<evidence type="ECO:0000313" key="5">
    <source>
        <dbReference type="Proteomes" id="UP001597387"/>
    </source>
</evidence>
<protein>
    <submittedName>
        <fullName evidence="4">RNA-binding protein</fullName>
    </submittedName>
</protein>
<evidence type="ECO:0000259" key="3">
    <source>
        <dbReference type="PROSITE" id="PS50102"/>
    </source>
</evidence>
<keyword evidence="5" id="KW-1185">Reference proteome</keyword>
<keyword evidence="1" id="KW-0694">RNA-binding</keyword>
<dbReference type="RefSeq" id="WP_255904818.1">
    <property type="nucleotide sequence ID" value="NZ_JAFMZO010000004.1"/>
</dbReference>
<name>A0ABW4ZR69_9SPHI</name>
<dbReference type="SMART" id="SM00360">
    <property type="entry name" value="RRM"/>
    <property type="match status" value="1"/>
</dbReference>
<organism evidence="4 5">
    <name type="scientific">Paradesertivirga mongoliensis</name>
    <dbReference type="NCBI Taxonomy" id="2100740"/>
    <lineage>
        <taxon>Bacteria</taxon>
        <taxon>Pseudomonadati</taxon>
        <taxon>Bacteroidota</taxon>
        <taxon>Sphingobacteriia</taxon>
        <taxon>Sphingobacteriales</taxon>
        <taxon>Sphingobacteriaceae</taxon>
        <taxon>Paradesertivirga</taxon>
    </lineage>
</organism>
<accession>A0ABW4ZR69</accession>
<feature type="domain" description="RRM" evidence="3">
    <location>
        <begin position="1"/>
        <end position="79"/>
    </location>
</feature>
<proteinExistence type="predicted"/>
<dbReference type="InterPro" id="IPR035979">
    <property type="entry name" value="RBD_domain_sf"/>
</dbReference>
<dbReference type="PANTHER" id="PTHR48027">
    <property type="entry name" value="HETEROGENEOUS NUCLEAR RIBONUCLEOPROTEIN 87F-RELATED"/>
    <property type="match status" value="1"/>
</dbReference>
<dbReference type="InterPro" id="IPR052462">
    <property type="entry name" value="SLIRP/GR-RBP-like"/>
</dbReference>
<reference evidence="5" key="1">
    <citation type="journal article" date="2019" name="Int. J. Syst. Evol. Microbiol.">
        <title>The Global Catalogue of Microorganisms (GCM) 10K type strain sequencing project: providing services to taxonomists for standard genome sequencing and annotation.</title>
        <authorList>
            <consortium name="The Broad Institute Genomics Platform"/>
            <consortium name="The Broad Institute Genome Sequencing Center for Infectious Disease"/>
            <person name="Wu L."/>
            <person name="Ma J."/>
        </authorList>
    </citation>
    <scope>NUCLEOTIDE SEQUENCE [LARGE SCALE GENOMIC DNA]</scope>
    <source>
        <strain evidence="5">KCTC 42217</strain>
    </source>
</reference>
<dbReference type="PROSITE" id="PS50102">
    <property type="entry name" value="RRM"/>
    <property type="match status" value="1"/>
</dbReference>
<evidence type="ECO:0000256" key="1">
    <source>
        <dbReference type="ARBA" id="ARBA00022884"/>
    </source>
</evidence>